<evidence type="ECO:0000256" key="2">
    <source>
        <dbReference type="ARBA" id="ARBA00022729"/>
    </source>
</evidence>
<comment type="caution">
    <text evidence="4">The sequence shown here is derived from an EMBL/GenBank/DDBJ whole genome shotgun (WGS) entry which is preliminary data.</text>
</comment>
<dbReference type="Proteomes" id="UP000222542">
    <property type="component" value="Unassembled WGS sequence"/>
</dbReference>
<comment type="similarity">
    <text evidence="1">Belongs to the peptidase S8 family.</text>
</comment>
<dbReference type="PANTHER" id="PTHR10795">
    <property type="entry name" value="PROPROTEIN CONVERTASE SUBTILISIN/KEXIN"/>
    <property type="match status" value="1"/>
</dbReference>
<dbReference type="STRING" id="4072.A0A2G3APE9"/>
<feature type="domain" description="Subtilisin-like protease fibronectin type-III" evidence="3">
    <location>
        <begin position="65"/>
        <end position="127"/>
    </location>
</feature>
<accession>A0A2G3APE9</accession>
<organism evidence="4 5">
    <name type="scientific">Capsicum annuum</name>
    <name type="common">Capsicum pepper</name>
    <dbReference type="NCBI Taxonomy" id="4072"/>
    <lineage>
        <taxon>Eukaryota</taxon>
        <taxon>Viridiplantae</taxon>
        <taxon>Streptophyta</taxon>
        <taxon>Embryophyta</taxon>
        <taxon>Tracheophyta</taxon>
        <taxon>Spermatophyta</taxon>
        <taxon>Magnoliopsida</taxon>
        <taxon>eudicotyledons</taxon>
        <taxon>Gunneridae</taxon>
        <taxon>Pentapetalae</taxon>
        <taxon>asterids</taxon>
        <taxon>lamiids</taxon>
        <taxon>Solanales</taxon>
        <taxon>Solanaceae</taxon>
        <taxon>Solanoideae</taxon>
        <taxon>Capsiceae</taxon>
        <taxon>Capsicum</taxon>
    </lineage>
</organism>
<dbReference type="Gene3D" id="2.60.40.2310">
    <property type="match status" value="1"/>
</dbReference>
<protein>
    <recommendedName>
        <fullName evidence="3">Subtilisin-like protease fibronectin type-III domain-containing protein</fullName>
    </recommendedName>
</protein>
<evidence type="ECO:0000256" key="1">
    <source>
        <dbReference type="ARBA" id="ARBA00011073"/>
    </source>
</evidence>
<keyword evidence="2" id="KW-0732">Signal</keyword>
<dbReference type="AlphaFoldDB" id="A0A2G3APE9"/>
<dbReference type="GO" id="GO:0006508">
    <property type="term" value="P:proteolysis"/>
    <property type="evidence" value="ECO:0007669"/>
    <property type="project" value="InterPro"/>
</dbReference>
<sequence>MTTANTVNLANNPILDERLLPANIFATGAGHANPSRANDPGLVYDTQFKDYLPYLCGLNYTNAQVSNLLQRVSMIVTPSTLNFSKLNQNLEYIVTFSIRANSSNSGGVQGFLKWTNNRHSVRSPIAIVLDTERLDF</sequence>
<keyword evidence="5" id="KW-1185">Reference proteome</keyword>
<reference evidence="4 5" key="1">
    <citation type="journal article" date="2014" name="Nat. Genet.">
        <title>Genome sequence of the hot pepper provides insights into the evolution of pungency in Capsicum species.</title>
        <authorList>
            <person name="Kim S."/>
            <person name="Park M."/>
            <person name="Yeom S.I."/>
            <person name="Kim Y.M."/>
            <person name="Lee J.M."/>
            <person name="Lee H.A."/>
            <person name="Seo E."/>
            <person name="Choi J."/>
            <person name="Cheong K."/>
            <person name="Kim K.T."/>
            <person name="Jung K."/>
            <person name="Lee G.W."/>
            <person name="Oh S.K."/>
            <person name="Bae C."/>
            <person name="Kim S.B."/>
            <person name="Lee H.Y."/>
            <person name="Kim S.Y."/>
            <person name="Kim M.S."/>
            <person name="Kang B.C."/>
            <person name="Jo Y.D."/>
            <person name="Yang H.B."/>
            <person name="Jeong H.J."/>
            <person name="Kang W.H."/>
            <person name="Kwon J.K."/>
            <person name="Shin C."/>
            <person name="Lim J.Y."/>
            <person name="Park J.H."/>
            <person name="Huh J.H."/>
            <person name="Kim J.S."/>
            <person name="Kim B.D."/>
            <person name="Cohen O."/>
            <person name="Paran I."/>
            <person name="Suh M.C."/>
            <person name="Lee S.B."/>
            <person name="Kim Y.K."/>
            <person name="Shin Y."/>
            <person name="Noh S.J."/>
            <person name="Park J."/>
            <person name="Seo Y.S."/>
            <person name="Kwon S.Y."/>
            <person name="Kim H.A."/>
            <person name="Park J.M."/>
            <person name="Kim H.J."/>
            <person name="Choi S.B."/>
            <person name="Bosland P.W."/>
            <person name="Reeves G."/>
            <person name="Jo S.H."/>
            <person name="Lee B.W."/>
            <person name="Cho H.T."/>
            <person name="Choi H.S."/>
            <person name="Lee M.S."/>
            <person name="Yu Y."/>
            <person name="Do Choi Y."/>
            <person name="Park B.S."/>
            <person name="van Deynze A."/>
            <person name="Ashrafi H."/>
            <person name="Hill T."/>
            <person name="Kim W.T."/>
            <person name="Pai H.S."/>
            <person name="Ahn H.K."/>
            <person name="Yeam I."/>
            <person name="Giovannoni J.J."/>
            <person name="Rose J.K."/>
            <person name="Sorensen I."/>
            <person name="Lee S.J."/>
            <person name="Kim R.W."/>
            <person name="Choi I.Y."/>
            <person name="Choi B.S."/>
            <person name="Lim J.S."/>
            <person name="Lee Y.H."/>
            <person name="Choi D."/>
        </authorList>
    </citation>
    <scope>NUCLEOTIDE SEQUENCE [LARGE SCALE GENOMIC DNA]</scope>
    <source>
        <strain evidence="5">cv. CM334</strain>
    </source>
</reference>
<reference evidence="4 5" key="2">
    <citation type="journal article" date="2017" name="Genome Biol.">
        <title>New reference genome sequences of hot pepper reveal the massive evolution of plant disease-resistance genes by retroduplication.</title>
        <authorList>
            <person name="Kim S."/>
            <person name="Park J."/>
            <person name="Yeom S.I."/>
            <person name="Kim Y.M."/>
            <person name="Seo E."/>
            <person name="Kim K.T."/>
            <person name="Kim M.S."/>
            <person name="Lee J.M."/>
            <person name="Cheong K."/>
            <person name="Shin H.S."/>
            <person name="Kim S.B."/>
            <person name="Han K."/>
            <person name="Lee J."/>
            <person name="Park M."/>
            <person name="Lee H.A."/>
            <person name="Lee H.Y."/>
            <person name="Lee Y."/>
            <person name="Oh S."/>
            <person name="Lee J.H."/>
            <person name="Choi E."/>
            <person name="Choi E."/>
            <person name="Lee S.E."/>
            <person name="Jeon J."/>
            <person name="Kim H."/>
            <person name="Choi G."/>
            <person name="Song H."/>
            <person name="Lee J."/>
            <person name="Lee S.C."/>
            <person name="Kwon J.K."/>
            <person name="Lee H.Y."/>
            <person name="Koo N."/>
            <person name="Hong Y."/>
            <person name="Kim R.W."/>
            <person name="Kang W.H."/>
            <person name="Huh J.H."/>
            <person name="Kang B.C."/>
            <person name="Yang T.J."/>
            <person name="Lee Y.H."/>
            <person name="Bennetzen J.L."/>
            <person name="Choi D."/>
        </authorList>
    </citation>
    <scope>NUCLEOTIDE SEQUENCE [LARGE SCALE GENOMIC DNA]</scope>
    <source>
        <strain evidence="5">cv. CM334</strain>
    </source>
</reference>
<dbReference type="Gene3D" id="3.40.50.200">
    <property type="entry name" value="Peptidase S8/S53 domain"/>
    <property type="match status" value="1"/>
</dbReference>
<proteinExistence type="inferred from homology"/>
<evidence type="ECO:0000313" key="5">
    <source>
        <dbReference type="Proteomes" id="UP000222542"/>
    </source>
</evidence>
<dbReference type="Pfam" id="PF17766">
    <property type="entry name" value="fn3_6"/>
    <property type="match status" value="1"/>
</dbReference>
<evidence type="ECO:0000313" key="4">
    <source>
        <dbReference type="EMBL" id="PHT96111.1"/>
    </source>
</evidence>
<dbReference type="InterPro" id="IPR045051">
    <property type="entry name" value="SBT"/>
</dbReference>
<dbReference type="InterPro" id="IPR041469">
    <property type="entry name" value="Subtilisin-like_FN3"/>
</dbReference>
<dbReference type="Gramene" id="PHT96111">
    <property type="protein sequence ID" value="PHT96111"/>
    <property type="gene ID" value="T459_03993"/>
</dbReference>
<name>A0A2G3APE9_CAPAN</name>
<dbReference type="InterPro" id="IPR036852">
    <property type="entry name" value="Peptidase_S8/S53_dom_sf"/>
</dbReference>
<dbReference type="EMBL" id="AYRZ02000001">
    <property type="protein sequence ID" value="PHT96111.1"/>
    <property type="molecule type" value="Genomic_DNA"/>
</dbReference>
<dbReference type="GO" id="GO:0004252">
    <property type="term" value="F:serine-type endopeptidase activity"/>
    <property type="evidence" value="ECO:0007669"/>
    <property type="project" value="InterPro"/>
</dbReference>
<evidence type="ECO:0000259" key="3">
    <source>
        <dbReference type="Pfam" id="PF17766"/>
    </source>
</evidence>
<gene>
    <name evidence="4" type="ORF">T459_03993</name>
</gene>